<keyword evidence="4 13" id="KW-1134">Transmembrane beta strand</keyword>
<keyword evidence="5" id="KW-0410">Iron transport</keyword>
<proteinExistence type="inferred from homology"/>
<evidence type="ECO:0000256" key="13">
    <source>
        <dbReference type="PROSITE-ProRule" id="PRU01360"/>
    </source>
</evidence>
<dbReference type="Pfam" id="PF07715">
    <property type="entry name" value="Plug"/>
    <property type="match status" value="1"/>
</dbReference>
<accession>A0ABV0KHI4</accession>
<evidence type="ECO:0000256" key="12">
    <source>
        <dbReference type="ARBA" id="ARBA00023237"/>
    </source>
</evidence>
<dbReference type="Pfam" id="PF11741">
    <property type="entry name" value="AMIN"/>
    <property type="match status" value="1"/>
</dbReference>
<organism evidence="18 19">
    <name type="scientific">Stenomitos frigidus AS-A4</name>
    <dbReference type="NCBI Taxonomy" id="2933935"/>
    <lineage>
        <taxon>Bacteria</taxon>
        <taxon>Bacillati</taxon>
        <taxon>Cyanobacteriota</taxon>
        <taxon>Cyanophyceae</taxon>
        <taxon>Leptolyngbyales</taxon>
        <taxon>Leptolyngbyaceae</taxon>
        <taxon>Stenomitos</taxon>
    </lineage>
</organism>
<keyword evidence="12 13" id="KW-0998">Cell outer membrane</keyword>
<keyword evidence="19" id="KW-1185">Reference proteome</keyword>
<evidence type="ECO:0000256" key="2">
    <source>
        <dbReference type="ARBA" id="ARBA00009810"/>
    </source>
</evidence>
<evidence type="ECO:0000256" key="1">
    <source>
        <dbReference type="ARBA" id="ARBA00004571"/>
    </source>
</evidence>
<gene>
    <name evidence="18" type="ORF">NDI38_09340</name>
</gene>
<dbReference type="InterPro" id="IPR039426">
    <property type="entry name" value="TonB-dep_rcpt-like"/>
</dbReference>
<sequence length="858" mass="95108">MHLGLGITIASLLSLNLAHAKAEVRELQVKKLAAVEAQSQAAVGTRLKDFDRPATTLKEWEEKLENSKLISQNAPVTVTDVQVNRVDDGLDVVLEIEEGKPLSIDATNFRAEGTSLIADIPNAVLALPNAQEFSAENPSEEIANVRVTQLDASTIRVNVTGSKALPMSEVTLRTGALAYSLNPEEGDLDEEIVVTGEGQRGYFAPNSSTATKTDTPILEIPGSVQVVPRQVLNDQRVIRVGDAVQNVSGVSNLGQYQGYEDLIFLRGFQVSTFQGSFFRDGVRTFTFGSPDTTNLERIEVLKGPASILFGQVEPGGIINLVTKQPLRDPYYAAQLTIGNFDTHEGAVDLSGPLNDEKTILYRLNTSYRTAGSFRDFVDKQRFFLAPSLTFQLGSNTSLRLDAEYTDDSVGYDTGLVAIGDRPANIPIGRFLNEPFSNFSKEEFGVGYVFNHRFSDNWSVRNNFRYQKQRPERYGPQPDALDEVTGELLRSQYWAGGYYENFFTDTNVLGKFSTGSIAHQLLFGFEYSKTIEKPEFRFGFEYPSINIFNPVYARLRYPKDPIGYRDDTTSTVGIYVQDQIALLPNLKLLLGARYDTFKQNRVFEFQPDPRQEFEQSDGAVTPRFGIVYQPSETVSLYGSYSRSFRPSFAAARNGDNSAFEPETGEQFEVGVKAQVTPRLIATLAAYHLTKQNVTTADPNDPSGLFQIQTGEVTSKGIELDVLGEILPGWNIIASTAYIDARITQDNVLPVGNFLDNIPEWTASLWTTYEIQTGNLKGLGVGLGLYYVAARSGDLDNTFELPSYFRTDAALFYRRNNWKAQLNARNLFNVEHFTGSSFGDRLQVIPGAPFTISGTVSVEF</sequence>
<evidence type="ECO:0000256" key="14">
    <source>
        <dbReference type="RuleBase" id="RU003357"/>
    </source>
</evidence>
<evidence type="ECO:0000313" key="19">
    <source>
        <dbReference type="Proteomes" id="UP001476950"/>
    </source>
</evidence>
<dbReference type="InterPro" id="IPR037066">
    <property type="entry name" value="Plug_dom_sf"/>
</dbReference>
<evidence type="ECO:0000256" key="11">
    <source>
        <dbReference type="ARBA" id="ARBA00023136"/>
    </source>
</evidence>
<comment type="similarity">
    <text evidence="2 13 14">Belongs to the TonB-dependent receptor family.</text>
</comment>
<dbReference type="InterPro" id="IPR000531">
    <property type="entry name" value="Beta-barrel_TonB"/>
</dbReference>
<dbReference type="Gene3D" id="2.170.130.10">
    <property type="entry name" value="TonB-dependent receptor, plug domain"/>
    <property type="match status" value="1"/>
</dbReference>
<keyword evidence="6 13" id="KW-0812">Transmembrane</keyword>
<evidence type="ECO:0000256" key="7">
    <source>
        <dbReference type="ARBA" id="ARBA00022729"/>
    </source>
</evidence>
<comment type="subcellular location">
    <subcellularLocation>
        <location evidence="1 13">Cell outer membrane</location>
        <topology evidence="1 13">Multi-pass membrane protein</topology>
    </subcellularLocation>
</comment>
<dbReference type="Pfam" id="PF00593">
    <property type="entry name" value="TonB_dep_Rec_b-barrel"/>
    <property type="match status" value="1"/>
</dbReference>
<dbReference type="SUPFAM" id="SSF56935">
    <property type="entry name" value="Porins"/>
    <property type="match status" value="1"/>
</dbReference>
<dbReference type="RefSeq" id="WP_242033405.1">
    <property type="nucleotide sequence ID" value="NZ_JAMPLM010000006.1"/>
</dbReference>
<dbReference type="NCBIfam" id="TIGR01783">
    <property type="entry name" value="TonB-siderophor"/>
    <property type="match status" value="1"/>
</dbReference>
<dbReference type="PANTHER" id="PTHR32552">
    <property type="entry name" value="FERRICHROME IRON RECEPTOR-RELATED"/>
    <property type="match status" value="1"/>
</dbReference>
<keyword evidence="10 14" id="KW-0798">TonB box</keyword>
<protein>
    <submittedName>
        <fullName evidence="18">TonB-dependent siderophore receptor</fullName>
    </submittedName>
</protein>
<dbReference type="CDD" id="cd01347">
    <property type="entry name" value="ligand_gated_channel"/>
    <property type="match status" value="1"/>
</dbReference>
<comment type="caution">
    <text evidence="18">The sequence shown here is derived from an EMBL/GenBank/DDBJ whole genome shotgun (WGS) entry which is preliminary data.</text>
</comment>
<evidence type="ECO:0000256" key="5">
    <source>
        <dbReference type="ARBA" id="ARBA00022496"/>
    </source>
</evidence>
<evidence type="ECO:0000256" key="3">
    <source>
        <dbReference type="ARBA" id="ARBA00022448"/>
    </source>
</evidence>
<keyword evidence="11 13" id="KW-0472">Membrane</keyword>
<feature type="domain" description="AMIN" evidence="17">
    <location>
        <begin position="80"/>
        <end position="165"/>
    </location>
</feature>
<keyword evidence="7" id="KW-0732">Signal</keyword>
<evidence type="ECO:0000256" key="6">
    <source>
        <dbReference type="ARBA" id="ARBA00022692"/>
    </source>
</evidence>
<evidence type="ECO:0000256" key="8">
    <source>
        <dbReference type="ARBA" id="ARBA00023004"/>
    </source>
</evidence>
<dbReference type="InterPro" id="IPR010105">
    <property type="entry name" value="TonB_sidphr_rcpt"/>
</dbReference>
<keyword evidence="9" id="KW-0406">Ion transport</keyword>
<dbReference type="InterPro" id="IPR036942">
    <property type="entry name" value="Beta-barrel_TonB_sf"/>
</dbReference>
<dbReference type="PANTHER" id="PTHR32552:SF68">
    <property type="entry name" value="FERRICHROME OUTER MEMBRANE TRANSPORTER_PHAGE RECEPTOR"/>
    <property type="match status" value="1"/>
</dbReference>
<evidence type="ECO:0000259" key="17">
    <source>
        <dbReference type="Pfam" id="PF11741"/>
    </source>
</evidence>
<evidence type="ECO:0000256" key="4">
    <source>
        <dbReference type="ARBA" id="ARBA00022452"/>
    </source>
</evidence>
<keyword evidence="8" id="KW-0408">Iron</keyword>
<evidence type="ECO:0000256" key="10">
    <source>
        <dbReference type="ARBA" id="ARBA00023077"/>
    </source>
</evidence>
<evidence type="ECO:0000256" key="9">
    <source>
        <dbReference type="ARBA" id="ARBA00023065"/>
    </source>
</evidence>
<dbReference type="EMBL" id="JAMPLM010000006">
    <property type="protein sequence ID" value="MEP1058640.1"/>
    <property type="molecule type" value="Genomic_DNA"/>
</dbReference>
<dbReference type="InterPro" id="IPR021731">
    <property type="entry name" value="AMIN_dom"/>
</dbReference>
<keyword evidence="3 13" id="KW-0813">Transport</keyword>
<dbReference type="Proteomes" id="UP001476950">
    <property type="component" value="Unassembled WGS sequence"/>
</dbReference>
<dbReference type="PROSITE" id="PS52016">
    <property type="entry name" value="TONB_DEPENDENT_REC_3"/>
    <property type="match status" value="1"/>
</dbReference>
<evidence type="ECO:0000259" key="16">
    <source>
        <dbReference type="Pfam" id="PF07715"/>
    </source>
</evidence>
<evidence type="ECO:0000259" key="15">
    <source>
        <dbReference type="Pfam" id="PF00593"/>
    </source>
</evidence>
<keyword evidence="18" id="KW-0675">Receptor</keyword>
<feature type="domain" description="TonB-dependent receptor plug" evidence="16">
    <location>
        <begin position="218"/>
        <end position="317"/>
    </location>
</feature>
<feature type="domain" description="TonB-dependent receptor-like beta-barrel" evidence="15">
    <location>
        <begin position="391"/>
        <end position="825"/>
    </location>
</feature>
<dbReference type="Gene3D" id="2.40.170.20">
    <property type="entry name" value="TonB-dependent receptor, beta-barrel domain"/>
    <property type="match status" value="1"/>
</dbReference>
<name>A0ABV0KHI4_9CYAN</name>
<reference evidence="18 19" key="1">
    <citation type="submission" date="2022-04" db="EMBL/GenBank/DDBJ databases">
        <title>Positive selection, recombination, and allopatry shape intraspecific diversity of widespread and dominant cyanobacteria.</title>
        <authorList>
            <person name="Wei J."/>
            <person name="Shu W."/>
            <person name="Hu C."/>
        </authorList>
    </citation>
    <scope>NUCLEOTIDE SEQUENCE [LARGE SCALE GENOMIC DNA]</scope>
    <source>
        <strain evidence="18 19">AS-A4</strain>
    </source>
</reference>
<dbReference type="InterPro" id="IPR012910">
    <property type="entry name" value="Plug_dom"/>
</dbReference>
<evidence type="ECO:0000313" key="18">
    <source>
        <dbReference type="EMBL" id="MEP1058640.1"/>
    </source>
</evidence>